<evidence type="ECO:0000313" key="2">
    <source>
        <dbReference type="Proteomes" id="UP000828390"/>
    </source>
</evidence>
<name>A0A9D4N6F6_DREPO</name>
<evidence type="ECO:0000313" key="1">
    <source>
        <dbReference type="EMBL" id="KAH3890587.1"/>
    </source>
</evidence>
<reference evidence="1" key="1">
    <citation type="journal article" date="2019" name="bioRxiv">
        <title>The Genome of the Zebra Mussel, Dreissena polymorpha: A Resource for Invasive Species Research.</title>
        <authorList>
            <person name="McCartney M.A."/>
            <person name="Auch B."/>
            <person name="Kono T."/>
            <person name="Mallez S."/>
            <person name="Zhang Y."/>
            <person name="Obille A."/>
            <person name="Becker A."/>
            <person name="Abrahante J.E."/>
            <person name="Garbe J."/>
            <person name="Badalamenti J.P."/>
            <person name="Herman A."/>
            <person name="Mangelson H."/>
            <person name="Liachko I."/>
            <person name="Sullivan S."/>
            <person name="Sone E.D."/>
            <person name="Koren S."/>
            <person name="Silverstein K.A.T."/>
            <person name="Beckman K.B."/>
            <person name="Gohl D.M."/>
        </authorList>
    </citation>
    <scope>NUCLEOTIDE SEQUENCE</scope>
    <source>
        <strain evidence="1">Duluth1</strain>
        <tissue evidence="1">Whole animal</tissue>
    </source>
</reference>
<organism evidence="1 2">
    <name type="scientific">Dreissena polymorpha</name>
    <name type="common">Zebra mussel</name>
    <name type="synonym">Mytilus polymorpha</name>
    <dbReference type="NCBI Taxonomy" id="45954"/>
    <lineage>
        <taxon>Eukaryota</taxon>
        <taxon>Metazoa</taxon>
        <taxon>Spiralia</taxon>
        <taxon>Lophotrochozoa</taxon>
        <taxon>Mollusca</taxon>
        <taxon>Bivalvia</taxon>
        <taxon>Autobranchia</taxon>
        <taxon>Heteroconchia</taxon>
        <taxon>Euheterodonta</taxon>
        <taxon>Imparidentia</taxon>
        <taxon>Neoheterodontei</taxon>
        <taxon>Myida</taxon>
        <taxon>Dreissenoidea</taxon>
        <taxon>Dreissenidae</taxon>
        <taxon>Dreissena</taxon>
    </lineage>
</organism>
<gene>
    <name evidence="1" type="ORF">DPMN_014672</name>
</gene>
<dbReference type="AlphaFoldDB" id="A0A9D4N6F6"/>
<proteinExistence type="predicted"/>
<keyword evidence="2" id="KW-1185">Reference proteome</keyword>
<dbReference type="Proteomes" id="UP000828390">
    <property type="component" value="Unassembled WGS sequence"/>
</dbReference>
<accession>A0A9D4N6F6</accession>
<protein>
    <submittedName>
        <fullName evidence="1">Uncharacterized protein</fullName>
    </submittedName>
</protein>
<comment type="caution">
    <text evidence="1">The sequence shown here is derived from an EMBL/GenBank/DDBJ whole genome shotgun (WGS) entry which is preliminary data.</text>
</comment>
<dbReference type="EMBL" id="JAIWYP010000001">
    <property type="protein sequence ID" value="KAH3890587.1"/>
    <property type="molecule type" value="Genomic_DNA"/>
</dbReference>
<reference evidence="1" key="2">
    <citation type="submission" date="2020-11" db="EMBL/GenBank/DDBJ databases">
        <authorList>
            <person name="McCartney M.A."/>
            <person name="Auch B."/>
            <person name="Kono T."/>
            <person name="Mallez S."/>
            <person name="Becker A."/>
            <person name="Gohl D.M."/>
            <person name="Silverstein K.A.T."/>
            <person name="Koren S."/>
            <person name="Bechman K.B."/>
            <person name="Herman A."/>
            <person name="Abrahante J.E."/>
            <person name="Garbe J."/>
        </authorList>
    </citation>
    <scope>NUCLEOTIDE SEQUENCE</scope>
    <source>
        <strain evidence="1">Duluth1</strain>
        <tissue evidence="1">Whole animal</tissue>
    </source>
</reference>
<sequence length="54" mass="6170">MLTHTENVSEFPSQVLPYAVGFGFEQVLCRNLRPSPHVTEQLCHETQLYQPPSI</sequence>